<proteinExistence type="inferred from homology"/>
<name>A0ABS6FZV6_9FIRM</name>
<comment type="caution">
    <text evidence="9">The sequence shown here is derived from an EMBL/GenBank/DDBJ whole genome shotgun (WGS) entry which is preliminary data.</text>
</comment>
<feature type="transmembrane region" description="Helical" evidence="8">
    <location>
        <begin position="144"/>
        <end position="164"/>
    </location>
</feature>
<evidence type="ECO:0000313" key="9">
    <source>
        <dbReference type="EMBL" id="MBU5675787.1"/>
    </source>
</evidence>
<feature type="transmembrane region" description="Helical" evidence="8">
    <location>
        <begin position="70"/>
        <end position="89"/>
    </location>
</feature>
<comment type="subcellular location">
    <subcellularLocation>
        <location evidence="1">Cell membrane</location>
        <topology evidence="1">Multi-pass membrane protein</topology>
    </subcellularLocation>
</comment>
<feature type="transmembrane region" description="Helical" evidence="8">
    <location>
        <begin position="6"/>
        <end position="23"/>
    </location>
</feature>
<evidence type="ECO:0008006" key="11">
    <source>
        <dbReference type="Google" id="ProtNLM"/>
    </source>
</evidence>
<dbReference type="PIRSF" id="PIRSF016636">
    <property type="entry name" value="AlgI_DltB"/>
    <property type="match status" value="1"/>
</dbReference>
<evidence type="ECO:0000256" key="4">
    <source>
        <dbReference type="ARBA" id="ARBA00022692"/>
    </source>
</evidence>
<keyword evidence="4 8" id="KW-0812">Transmembrane</keyword>
<dbReference type="InterPro" id="IPR024194">
    <property type="entry name" value="Ac/AlaTfrase_AlgI/DltB"/>
</dbReference>
<accession>A0ABS6FZV6</accession>
<organism evidence="9 10">
    <name type="scientific">Alkaliphilus flagellatus</name>
    <dbReference type="NCBI Taxonomy" id="2841507"/>
    <lineage>
        <taxon>Bacteria</taxon>
        <taxon>Bacillati</taxon>
        <taxon>Bacillota</taxon>
        <taxon>Clostridia</taxon>
        <taxon>Peptostreptococcales</taxon>
        <taxon>Natronincolaceae</taxon>
        <taxon>Alkaliphilus</taxon>
    </lineage>
</organism>
<dbReference type="PIRSF" id="PIRSF500217">
    <property type="entry name" value="AlgI"/>
    <property type="match status" value="1"/>
</dbReference>
<dbReference type="Pfam" id="PF03062">
    <property type="entry name" value="MBOAT"/>
    <property type="match status" value="1"/>
</dbReference>
<feature type="transmembrane region" description="Helical" evidence="8">
    <location>
        <begin position="307"/>
        <end position="332"/>
    </location>
</feature>
<dbReference type="PANTHER" id="PTHR13285:SF18">
    <property type="entry name" value="PROTEIN-CYSTEINE N-PALMITOYLTRANSFERASE RASP"/>
    <property type="match status" value="1"/>
</dbReference>
<dbReference type="InterPro" id="IPR051085">
    <property type="entry name" value="MB_O-acyltransferase"/>
</dbReference>
<reference evidence="9 10" key="1">
    <citation type="submission" date="2021-06" db="EMBL/GenBank/DDBJ databases">
        <authorList>
            <person name="Sun Q."/>
            <person name="Li D."/>
        </authorList>
    </citation>
    <scope>NUCLEOTIDE SEQUENCE [LARGE SCALE GENOMIC DNA]</scope>
    <source>
        <strain evidence="9 10">MSJ-5</strain>
    </source>
</reference>
<dbReference type="PANTHER" id="PTHR13285">
    <property type="entry name" value="ACYLTRANSFERASE"/>
    <property type="match status" value="1"/>
</dbReference>
<evidence type="ECO:0000256" key="8">
    <source>
        <dbReference type="SAM" id="Phobius"/>
    </source>
</evidence>
<dbReference type="Proteomes" id="UP000779508">
    <property type="component" value="Unassembled WGS sequence"/>
</dbReference>
<feature type="transmembrane region" description="Helical" evidence="8">
    <location>
        <begin position="359"/>
        <end position="379"/>
    </location>
</feature>
<keyword evidence="7" id="KW-0012">Acyltransferase</keyword>
<keyword evidence="6 7" id="KW-0472">Membrane</keyword>
<keyword evidence="5 8" id="KW-1133">Transmembrane helix</keyword>
<dbReference type="InterPro" id="IPR028362">
    <property type="entry name" value="AlgI"/>
</dbReference>
<protein>
    <recommendedName>
        <fullName evidence="11">MBOAT family protein</fullName>
    </recommendedName>
</protein>
<evidence type="ECO:0000313" key="10">
    <source>
        <dbReference type="Proteomes" id="UP000779508"/>
    </source>
</evidence>
<evidence type="ECO:0000256" key="6">
    <source>
        <dbReference type="ARBA" id="ARBA00023136"/>
    </source>
</evidence>
<evidence type="ECO:0000256" key="3">
    <source>
        <dbReference type="ARBA" id="ARBA00022475"/>
    </source>
</evidence>
<evidence type="ECO:0000256" key="5">
    <source>
        <dbReference type="ARBA" id="ARBA00022989"/>
    </source>
</evidence>
<feature type="transmembrane region" description="Helical" evidence="8">
    <location>
        <begin position="35"/>
        <end position="58"/>
    </location>
</feature>
<dbReference type="RefSeq" id="WP_216415286.1">
    <property type="nucleotide sequence ID" value="NZ_JAHLQK010000002.1"/>
</dbReference>
<feature type="transmembrane region" description="Helical" evidence="8">
    <location>
        <begin position="110"/>
        <end position="132"/>
    </location>
</feature>
<keyword evidence="3 7" id="KW-1003">Cell membrane</keyword>
<evidence type="ECO:0000256" key="1">
    <source>
        <dbReference type="ARBA" id="ARBA00004651"/>
    </source>
</evidence>
<keyword evidence="10" id="KW-1185">Reference proteome</keyword>
<feature type="transmembrane region" description="Helical" evidence="8">
    <location>
        <begin position="400"/>
        <end position="424"/>
    </location>
</feature>
<gene>
    <name evidence="9" type="ORF">KQI88_05105</name>
</gene>
<feature type="transmembrane region" description="Helical" evidence="8">
    <location>
        <begin position="444"/>
        <end position="461"/>
    </location>
</feature>
<evidence type="ECO:0000256" key="7">
    <source>
        <dbReference type="PIRNR" id="PIRNR016636"/>
    </source>
</evidence>
<comment type="similarity">
    <text evidence="2 7">Belongs to the membrane-bound acyltransferase family.</text>
</comment>
<dbReference type="EMBL" id="JAHLQK010000002">
    <property type="protein sequence ID" value="MBU5675787.1"/>
    <property type="molecule type" value="Genomic_DNA"/>
</dbReference>
<evidence type="ECO:0000256" key="2">
    <source>
        <dbReference type="ARBA" id="ARBA00010323"/>
    </source>
</evidence>
<dbReference type="InterPro" id="IPR004299">
    <property type="entry name" value="MBOAT_fam"/>
</dbReference>
<sequence>MLFHSFEFIFLLIIAFILFYLFPKKRLWMLAIANLVFYGVSGFGYLLIFLIASLITYYCSRKLSSSNGRIYYLIAIIVNLSNLAFFKYTGFILKNIEMALNIHFPWQDALLAKIILPVGISFYTFQLIAYIVDVWRKDIEPCKSFVEFWVFIAFFAQLIAGPIMRGEEFLPQVERLKEIKYDEKNIRYGLYYIAMGMTKKLVFADILAPKVQYYFGQASQLGTLDSWFAAYLFAFQIYFDFSSYSEIAVGIGHLFGLKMAINFKTPYLSGNASEFWKRWHITLSSWIKDYIYIPLGGSRRGFPMQCVFLLTAMTLSGLWHGAAWGFIVWGIYHGLLSVAHKVYTRMLKGRNLTFIKSKAYRWITVFVFFQLTTIGWVFFRAQSLQDAIRMVWKMISFSDIRFSSIYIFYFGFIAFLWFLHFVEFAIRNNAYKLINTWRVYCPDYIRAAAYVMIFITLVMFTQREQSSFIYFQF</sequence>
<keyword evidence="7" id="KW-0808">Transferase</keyword>